<dbReference type="OrthoDB" id="1888931at2759"/>
<sequence length="277" mass="29157">MSDKIEPTGFSGKPRLASKVCVITGAVGGIGQATVVRFVEEGAKAVIISDLNKKACDELVEKVKANLQQLAWPGLEPITELYAIQCDVTKEEDQARLFQETLDKFGSVDVAVANAGIGSPQAPLEETSLGLFKKMFDIHTTGVWLTTKYAAKAMQVNKEGEGKGSIIINISVGGLIAESNFSPYIASKWGARGVGLALAKELGPKGIRVNNVHPGIVDTPLATDCWKPEVAQAIREASTLRRSATAVEVANAFVFLASGESSYVAGATLGVHGAMVA</sequence>
<dbReference type="Proteomes" id="UP000245768">
    <property type="component" value="Unassembled WGS sequence"/>
</dbReference>
<name>A0A316YTN4_9BASI</name>
<dbReference type="EMBL" id="KZ819635">
    <property type="protein sequence ID" value="PWN92581.1"/>
    <property type="molecule type" value="Genomic_DNA"/>
</dbReference>
<evidence type="ECO:0000313" key="2">
    <source>
        <dbReference type="Proteomes" id="UP000245768"/>
    </source>
</evidence>
<dbReference type="Gene3D" id="3.40.50.720">
    <property type="entry name" value="NAD(P)-binding Rossmann-like Domain"/>
    <property type="match status" value="1"/>
</dbReference>
<evidence type="ECO:0000313" key="1">
    <source>
        <dbReference type="EMBL" id="PWN92581.1"/>
    </source>
</evidence>
<dbReference type="InterPro" id="IPR036291">
    <property type="entry name" value="NAD(P)-bd_dom_sf"/>
</dbReference>
<dbReference type="CDD" id="cd05233">
    <property type="entry name" value="SDR_c"/>
    <property type="match status" value="1"/>
</dbReference>
<keyword evidence="2" id="KW-1185">Reference proteome</keyword>
<dbReference type="InParanoid" id="A0A316YTN4"/>
<dbReference type="PRINTS" id="PR00081">
    <property type="entry name" value="GDHRDH"/>
</dbReference>
<reference evidence="1 2" key="1">
    <citation type="journal article" date="2018" name="Mol. Biol. Evol.">
        <title>Broad Genomic Sampling Reveals a Smut Pathogenic Ancestry of the Fungal Clade Ustilaginomycotina.</title>
        <authorList>
            <person name="Kijpornyongpan T."/>
            <person name="Mondo S.J."/>
            <person name="Barry K."/>
            <person name="Sandor L."/>
            <person name="Lee J."/>
            <person name="Lipzen A."/>
            <person name="Pangilinan J."/>
            <person name="LaButti K."/>
            <person name="Hainaut M."/>
            <person name="Henrissat B."/>
            <person name="Grigoriev I.V."/>
            <person name="Spatafora J.W."/>
            <person name="Aime M.C."/>
        </authorList>
    </citation>
    <scope>NUCLEOTIDE SEQUENCE [LARGE SCALE GENOMIC DNA]</scope>
    <source>
        <strain evidence="1 2">MCA 4198</strain>
    </source>
</reference>
<dbReference type="GeneID" id="37045913"/>
<organism evidence="1 2">
    <name type="scientific">Acaromyces ingoldii</name>
    <dbReference type="NCBI Taxonomy" id="215250"/>
    <lineage>
        <taxon>Eukaryota</taxon>
        <taxon>Fungi</taxon>
        <taxon>Dikarya</taxon>
        <taxon>Basidiomycota</taxon>
        <taxon>Ustilaginomycotina</taxon>
        <taxon>Exobasidiomycetes</taxon>
        <taxon>Exobasidiales</taxon>
        <taxon>Cryptobasidiaceae</taxon>
        <taxon>Acaromyces</taxon>
    </lineage>
</organism>
<accession>A0A316YTN4</accession>
<protein>
    <submittedName>
        <fullName evidence="1">3-oxoacyl-reductase</fullName>
    </submittedName>
</protein>
<dbReference type="FunFam" id="3.40.50.720:FF:000084">
    <property type="entry name" value="Short-chain dehydrogenase reductase"/>
    <property type="match status" value="1"/>
</dbReference>
<dbReference type="AlphaFoldDB" id="A0A316YTN4"/>
<dbReference type="STRING" id="215250.A0A316YTN4"/>
<dbReference type="RefSeq" id="XP_025379779.1">
    <property type="nucleotide sequence ID" value="XM_025523997.1"/>
</dbReference>
<gene>
    <name evidence="1" type="ORF">FA10DRAFT_285441</name>
</gene>
<dbReference type="Pfam" id="PF13561">
    <property type="entry name" value="adh_short_C2"/>
    <property type="match status" value="1"/>
</dbReference>
<dbReference type="PANTHER" id="PTHR42820:SF1">
    <property type="entry name" value="SHORT-CHAIN DEHYDROGENASE_REDUCTASE FAMILY PROTEIN"/>
    <property type="match status" value="1"/>
</dbReference>
<proteinExistence type="predicted"/>
<dbReference type="InterPro" id="IPR002347">
    <property type="entry name" value="SDR_fam"/>
</dbReference>
<dbReference type="SUPFAM" id="SSF51735">
    <property type="entry name" value="NAD(P)-binding Rossmann-fold domains"/>
    <property type="match status" value="1"/>
</dbReference>
<dbReference type="PANTHER" id="PTHR42820">
    <property type="entry name" value="SHORT-CHAIN DEHYDROGENASE REDUCTASE"/>
    <property type="match status" value="1"/>
</dbReference>